<feature type="transmembrane region" description="Helical" evidence="8">
    <location>
        <begin position="138"/>
        <end position="155"/>
    </location>
</feature>
<feature type="transmembrane region" description="Helical" evidence="8">
    <location>
        <begin position="409"/>
        <end position="429"/>
    </location>
</feature>
<accession>A0AAD5KD84</accession>
<gene>
    <name evidence="10" type="ORF">BDA99DRAFT_509347</name>
</gene>
<comment type="caution">
    <text evidence="10">The sequence shown here is derived from an EMBL/GenBank/DDBJ whole genome shotgun (WGS) entry which is preliminary data.</text>
</comment>
<dbReference type="PANTHER" id="PTHR22950:SF458">
    <property type="entry name" value="SODIUM-COUPLED NEUTRAL AMINO ACID TRANSPORTER 11-RELATED"/>
    <property type="match status" value="1"/>
</dbReference>
<evidence type="ECO:0000259" key="9">
    <source>
        <dbReference type="Pfam" id="PF01490"/>
    </source>
</evidence>
<keyword evidence="6 8" id="KW-1133">Transmembrane helix</keyword>
<keyword evidence="11" id="KW-1185">Reference proteome</keyword>
<evidence type="ECO:0000256" key="4">
    <source>
        <dbReference type="ARBA" id="ARBA00022692"/>
    </source>
</evidence>
<feature type="domain" description="Amino acid transporter transmembrane" evidence="9">
    <location>
        <begin position="109"/>
        <end position="153"/>
    </location>
</feature>
<keyword evidence="7 8" id="KW-0472">Membrane</keyword>
<dbReference type="GO" id="GO:0005783">
    <property type="term" value="C:endoplasmic reticulum"/>
    <property type="evidence" value="ECO:0007669"/>
    <property type="project" value="TreeGrafter"/>
</dbReference>
<dbReference type="Pfam" id="PF01490">
    <property type="entry name" value="Aa_trans"/>
    <property type="match status" value="2"/>
</dbReference>
<sequence length="556" mass="61856">MTTAVHHDDVEDLKTLLFLENTPNVVSTKPTEDYTTATNNITTITTTTETNSWLYNNPLVTEYTQLDVDDSETTPLGNFTDQTSIRNGETIDEDDDDPKFFDYRLPTEGGSIFASFLNMANSIIGAGIIGLPFSFKEAGFWMGIILLVTLTVVVGKEMTTNENIMGCGRKEQKIINRVNNILDWTVRLLMYDGKLAGRSTYQDLLEFSFGRSGLIAISIFQFAFGFGGMCAYCVILGDTIPHVIRSLVEDINQFPILWIFANRRLCITFFTVFVSYPLSLYRDISKLAKTSGLALIAIFVIIISVIIEGPKTPPDIRGSSEQRFNFANDEMFQAIAVISFAFVCHHNSFLIFGSLKQPSLNRFATVTHLSMVIAFITCMTLAVSGYVVFTDKTAGNILNNFPSDNTLINIARLAFGLNMFTTIPLETFVCREVLETFFWPTEPFHKIRHVAITTILVLIALTVSLLTCNLGIVLELTGGFSATALAYILPPLCYLKLARGSVFQRSKIPHWACLIFGALIMMVSTFYSLQKVFQVHNTINDPVNSDDDSVAATCDL</sequence>
<dbReference type="InterPro" id="IPR013057">
    <property type="entry name" value="AA_transpt_TM"/>
</dbReference>
<comment type="subcellular location">
    <subcellularLocation>
        <location evidence="1">Membrane</location>
        <topology evidence="1">Multi-pass membrane protein</topology>
    </subcellularLocation>
</comment>
<evidence type="ECO:0000256" key="1">
    <source>
        <dbReference type="ARBA" id="ARBA00004141"/>
    </source>
</evidence>
<dbReference type="Proteomes" id="UP001209540">
    <property type="component" value="Unassembled WGS sequence"/>
</dbReference>
<comment type="similarity">
    <text evidence="2">Belongs to the amino acid/polyamine transporter 2 family.</text>
</comment>
<keyword evidence="3" id="KW-0813">Transport</keyword>
<protein>
    <submittedName>
        <fullName evidence="10">Transmembrane amino acid transporter protein-domain-containing protein</fullName>
    </submittedName>
</protein>
<feature type="transmembrane region" description="Helical" evidence="8">
    <location>
        <begin position="480"/>
        <end position="498"/>
    </location>
</feature>
<feature type="transmembrane region" description="Helical" evidence="8">
    <location>
        <begin position="112"/>
        <end position="132"/>
    </location>
</feature>
<dbReference type="EMBL" id="JAIXMP010000013">
    <property type="protein sequence ID" value="KAI9263115.1"/>
    <property type="molecule type" value="Genomic_DNA"/>
</dbReference>
<dbReference type="AlphaFoldDB" id="A0AAD5KD84"/>
<reference evidence="10" key="1">
    <citation type="journal article" date="2022" name="IScience">
        <title>Evolution of zygomycete secretomes and the origins of terrestrial fungal ecologies.</title>
        <authorList>
            <person name="Chang Y."/>
            <person name="Wang Y."/>
            <person name="Mondo S."/>
            <person name="Ahrendt S."/>
            <person name="Andreopoulos W."/>
            <person name="Barry K."/>
            <person name="Beard J."/>
            <person name="Benny G.L."/>
            <person name="Blankenship S."/>
            <person name="Bonito G."/>
            <person name="Cuomo C."/>
            <person name="Desiro A."/>
            <person name="Gervers K.A."/>
            <person name="Hundley H."/>
            <person name="Kuo A."/>
            <person name="LaButti K."/>
            <person name="Lang B.F."/>
            <person name="Lipzen A."/>
            <person name="O'Donnell K."/>
            <person name="Pangilinan J."/>
            <person name="Reynolds N."/>
            <person name="Sandor L."/>
            <person name="Smith M.E."/>
            <person name="Tsang A."/>
            <person name="Grigoriev I.V."/>
            <person name="Stajich J.E."/>
            <person name="Spatafora J.W."/>
        </authorList>
    </citation>
    <scope>NUCLEOTIDE SEQUENCE</scope>
    <source>
        <strain evidence="10">RSA 2281</strain>
    </source>
</reference>
<feature type="transmembrane region" description="Helical" evidence="8">
    <location>
        <begin position="510"/>
        <end position="529"/>
    </location>
</feature>
<evidence type="ECO:0000256" key="7">
    <source>
        <dbReference type="ARBA" id="ARBA00023136"/>
    </source>
</evidence>
<feature type="domain" description="Amino acid transporter transmembrane" evidence="9">
    <location>
        <begin position="195"/>
        <end position="526"/>
    </location>
</feature>
<evidence type="ECO:0000256" key="6">
    <source>
        <dbReference type="ARBA" id="ARBA00022989"/>
    </source>
</evidence>
<reference evidence="10" key="2">
    <citation type="submission" date="2023-02" db="EMBL/GenBank/DDBJ databases">
        <authorList>
            <consortium name="DOE Joint Genome Institute"/>
            <person name="Mondo S.J."/>
            <person name="Chang Y."/>
            <person name="Wang Y."/>
            <person name="Ahrendt S."/>
            <person name="Andreopoulos W."/>
            <person name="Barry K."/>
            <person name="Beard J."/>
            <person name="Benny G.L."/>
            <person name="Blankenship S."/>
            <person name="Bonito G."/>
            <person name="Cuomo C."/>
            <person name="Desiro A."/>
            <person name="Gervers K.A."/>
            <person name="Hundley H."/>
            <person name="Kuo A."/>
            <person name="LaButti K."/>
            <person name="Lang B.F."/>
            <person name="Lipzen A."/>
            <person name="O'Donnell K."/>
            <person name="Pangilinan J."/>
            <person name="Reynolds N."/>
            <person name="Sandor L."/>
            <person name="Smith M.W."/>
            <person name="Tsang A."/>
            <person name="Grigoriev I.V."/>
            <person name="Stajich J.E."/>
            <person name="Spatafora J.W."/>
        </authorList>
    </citation>
    <scope>NUCLEOTIDE SEQUENCE</scope>
    <source>
        <strain evidence="10">RSA 2281</strain>
    </source>
</reference>
<evidence type="ECO:0000256" key="8">
    <source>
        <dbReference type="SAM" id="Phobius"/>
    </source>
</evidence>
<dbReference type="GO" id="GO:0016020">
    <property type="term" value="C:membrane"/>
    <property type="evidence" value="ECO:0007669"/>
    <property type="project" value="UniProtKB-SubCell"/>
</dbReference>
<evidence type="ECO:0000313" key="11">
    <source>
        <dbReference type="Proteomes" id="UP001209540"/>
    </source>
</evidence>
<organism evidence="10 11">
    <name type="scientific">Phascolomyces articulosus</name>
    <dbReference type="NCBI Taxonomy" id="60185"/>
    <lineage>
        <taxon>Eukaryota</taxon>
        <taxon>Fungi</taxon>
        <taxon>Fungi incertae sedis</taxon>
        <taxon>Mucoromycota</taxon>
        <taxon>Mucoromycotina</taxon>
        <taxon>Mucoromycetes</taxon>
        <taxon>Mucorales</taxon>
        <taxon>Lichtheimiaceae</taxon>
        <taxon>Phascolomyces</taxon>
    </lineage>
</organism>
<keyword evidence="5" id="KW-0029">Amino-acid transport</keyword>
<feature type="transmembrane region" description="Helical" evidence="8">
    <location>
        <begin position="364"/>
        <end position="389"/>
    </location>
</feature>
<evidence type="ECO:0000313" key="10">
    <source>
        <dbReference type="EMBL" id="KAI9263115.1"/>
    </source>
</evidence>
<evidence type="ECO:0000256" key="5">
    <source>
        <dbReference type="ARBA" id="ARBA00022970"/>
    </source>
</evidence>
<feature type="transmembrane region" description="Helical" evidence="8">
    <location>
        <begin position="290"/>
        <end position="307"/>
    </location>
</feature>
<dbReference type="GO" id="GO:0015179">
    <property type="term" value="F:L-amino acid transmembrane transporter activity"/>
    <property type="evidence" value="ECO:0007669"/>
    <property type="project" value="TreeGrafter"/>
</dbReference>
<proteinExistence type="inferred from homology"/>
<evidence type="ECO:0000256" key="2">
    <source>
        <dbReference type="ARBA" id="ARBA00008066"/>
    </source>
</evidence>
<feature type="transmembrane region" description="Helical" evidence="8">
    <location>
        <begin position="214"/>
        <end position="237"/>
    </location>
</feature>
<feature type="transmembrane region" description="Helical" evidence="8">
    <location>
        <begin position="331"/>
        <end position="352"/>
    </location>
</feature>
<feature type="transmembrane region" description="Helical" evidence="8">
    <location>
        <begin position="257"/>
        <end position="278"/>
    </location>
</feature>
<feature type="transmembrane region" description="Helical" evidence="8">
    <location>
        <begin position="450"/>
        <end position="474"/>
    </location>
</feature>
<dbReference type="PANTHER" id="PTHR22950">
    <property type="entry name" value="AMINO ACID TRANSPORTER"/>
    <property type="match status" value="1"/>
</dbReference>
<evidence type="ECO:0000256" key="3">
    <source>
        <dbReference type="ARBA" id="ARBA00022448"/>
    </source>
</evidence>
<keyword evidence="4 8" id="KW-0812">Transmembrane</keyword>
<name>A0AAD5KD84_9FUNG</name>